<accession>A0ABD3MSV8</accession>
<evidence type="ECO:0000256" key="2">
    <source>
        <dbReference type="ARBA" id="ARBA00022679"/>
    </source>
</evidence>
<dbReference type="EMBL" id="JALLPJ020001393">
    <property type="protein sequence ID" value="KAL3765941.1"/>
    <property type="molecule type" value="Genomic_DNA"/>
</dbReference>
<keyword evidence="3 6" id="KW-0547">Nucleotide-binding</keyword>
<dbReference type="Gene3D" id="3.30.200.110">
    <property type="entry name" value="Inositol-pentakisphosphate 2-kinase, N-lobe"/>
    <property type="match status" value="1"/>
</dbReference>
<comment type="function">
    <text evidence="6">Phosphorylates Ins(1,3,4,5,6)P5 at position 2 to form Ins(1,2,3,4,5,6)P6 (InsP6 or phytate).</text>
</comment>
<evidence type="ECO:0000313" key="7">
    <source>
        <dbReference type="EMBL" id="KAL3765941.1"/>
    </source>
</evidence>
<evidence type="ECO:0000256" key="6">
    <source>
        <dbReference type="RuleBase" id="RU364126"/>
    </source>
</evidence>
<dbReference type="PANTHER" id="PTHR14456:SF2">
    <property type="entry name" value="INOSITOL-PENTAKISPHOSPHATE 2-KINASE"/>
    <property type="match status" value="1"/>
</dbReference>
<evidence type="ECO:0000256" key="5">
    <source>
        <dbReference type="ARBA" id="ARBA00022840"/>
    </source>
</evidence>
<dbReference type="PANTHER" id="PTHR14456">
    <property type="entry name" value="INOSITOL POLYPHOSPHATE KINASE 1"/>
    <property type="match status" value="1"/>
</dbReference>
<evidence type="ECO:0000313" key="8">
    <source>
        <dbReference type="Proteomes" id="UP001530400"/>
    </source>
</evidence>
<evidence type="ECO:0000256" key="1">
    <source>
        <dbReference type="ARBA" id="ARBA00012023"/>
    </source>
</evidence>
<reference evidence="7 8" key="1">
    <citation type="submission" date="2024-10" db="EMBL/GenBank/DDBJ databases">
        <title>Updated reference genomes for cyclostephanoid diatoms.</title>
        <authorList>
            <person name="Roberts W.R."/>
            <person name="Alverson A.J."/>
        </authorList>
    </citation>
    <scope>NUCLEOTIDE SEQUENCE [LARGE SCALE GENOMIC DNA]</scope>
    <source>
        <strain evidence="7 8">AJA010-31</strain>
    </source>
</reference>
<name>A0ABD3MSV8_9STRA</name>
<sequence length="547" mass="62568">MITAPADWYYFSEGGKHVIFTCRHLALRVEKASLARAAAAFARYKHSDSQQNDDRYELLETTDTSSPHSMFSRFIVEPNLGKCYIDAPKNLLLPEEFCSCLHYQAMSCGKIPTSRVTSWQVDTQSNKTELLESTTYVRATLLRNCAQLKTQQKSMQYYSENPITISVEIKPKAGYLSSSPLVLPAHRCKYYRSRYNLQQELMEKNVVEKGWCRDQLQFVDDSTTNNQSGFKRSSYSPLDLFSRDHARIRSAVMELSKNMQNNFRVWCNGEKVFGEYDRLSPVEYYGLLSRMIGTKHCNVDVTDSGSILLHLVANVVSDILYREKLLDELLELQLLDVIDSDGAVLVYDRLVYLVNGSQSEAELALEQHFTASDEAPVYNKSSNSSRQEISLLSSPYPMPHCRHLHELLNDIRQFQSELQNQRASGQSIDESIANKYHSDCLHHVSQLSKESCIFLLSNWLLSLTMCDVSLFVTFELILSCDTDVRTEYNQSVDSGGLYAFALDTIPSLPKAIVHYEINVIDYDPKPAKKLRNRHGVERLFQFCESKR</sequence>
<dbReference type="Pfam" id="PF06090">
    <property type="entry name" value="Ins_P5_2-kin"/>
    <property type="match status" value="1"/>
</dbReference>
<protein>
    <recommendedName>
        <fullName evidence="1 6">Inositol-pentakisphosphate 2-kinase</fullName>
        <ecNumber evidence="1 6">2.7.1.158</ecNumber>
    </recommendedName>
</protein>
<organism evidence="7 8">
    <name type="scientific">Cyclotella atomus</name>
    <dbReference type="NCBI Taxonomy" id="382360"/>
    <lineage>
        <taxon>Eukaryota</taxon>
        <taxon>Sar</taxon>
        <taxon>Stramenopiles</taxon>
        <taxon>Ochrophyta</taxon>
        <taxon>Bacillariophyta</taxon>
        <taxon>Coscinodiscophyceae</taxon>
        <taxon>Thalassiosirophycidae</taxon>
        <taxon>Stephanodiscales</taxon>
        <taxon>Stephanodiscaceae</taxon>
        <taxon>Cyclotella</taxon>
    </lineage>
</organism>
<dbReference type="GO" id="GO:0005524">
    <property type="term" value="F:ATP binding"/>
    <property type="evidence" value="ECO:0007669"/>
    <property type="project" value="UniProtKB-KW"/>
</dbReference>
<evidence type="ECO:0000256" key="4">
    <source>
        <dbReference type="ARBA" id="ARBA00022777"/>
    </source>
</evidence>
<dbReference type="AlphaFoldDB" id="A0ABD3MSV8"/>
<comment type="catalytic activity">
    <reaction evidence="6">
        <text>1D-myo-inositol 1,3,4,5,6-pentakisphosphate + ATP = 1D-myo-inositol hexakisphosphate + ADP + H(+)</text>
        <dbReference type="Rhea" id="RHEA:20313"/>
        <dbReference type="ChEBI" id="CHEBI:15378"/>
        <dbReference type="ChEBI" id="CHEBI:30616"/>
        <dbReference type="ChEBI" id="CHEBI:57733"/>
        <dbReference type="ChEBI" id="CHEBI:58130"/>
        <dbReference type="ChEBI" id="CHEBI:456216"/>
        <dbReference type="EC" id="2.7.1.158"/>
    </reaction>
</comment>
<comment type="caution">
    <text evidence="7">The sequence shown here is derived from an EMBL/GenBank/DDBJ whole genome shotgun (WGS) entry which is preliminary data.</text>
</comment>
<gene>
    <name evidence="7" type="ORF">ACHAWO_005890</name>
</gene>
<keyword evidence="2 6" id="KW-0808">Transferase</keyword>
<dbReference type="InterPro" id="IPR009286">
    <property type="entry name" value="Ins_P5_2-kin"/>
</dbReference>
<dbReference type="Proteomes" id="UP001530400">
    <property type="component" value="Unassembled WGS sequence"/>
</dbReference>
<comment type="domain">
    <text evidence="6">The EXKPK motif is conserved in inositol-pentakisphosphate 2-kinases of both family 1 and 2.</text>
</comment>
<dbReference type="EC" id="2.7.1.158" evidence="1 6"/>
<dbReference type="GO" id="GO:0035299">
    <property type="term" value="F:inositol-1,3,4,5,6-pentakisphosphate 2-kinase activity"/>
    <property type="evidence" value="ECO:0007669"/>
    <property type="project" value="UniProtKB-EC"/>
</dbReference>
<keyword evidence="8" id="KW-1185">Reference proteome</keyword>
<keyword evidence="4 6" id="KW-0418">Kinase</keyword>
<evidence type="ECO:0000256" key="3">
    <source>
        <dbReference type="ARBA" id="ARBA00022741"/>
    </source>
</evidence>
<proteinExistence type="predicted"/>
<keyword evidence="5 6" id="KW-0067">ATP-binding</keyword>
<dbReference type="InterPro" id="IPR043001">
    <property type="entry name" value="IP5_2-K_N_lobe"/>
</dbReference>